<reference evidence="1" key="1">
    <citation type="submission" date="2023-03" db="EMBL/GenBank/DDBJ databases">
        <title>Chromosome-level genomes of two armyworms, Mythimna separata and Mythimna loreyi, provide insights into the biosynthesis and reception of sex pheromones.</title>
        <authorList>
            <person name="Zhao H."/>
        </authorList>
    </citation>
    <scope>NUCLEOTIDE SEQUENCE</scope>
    <source>
        <strain evidence="1">BeijingLab</strain>
    </source>
</reference>
<accession>A0ACC2R199</accession>
<organism evidence="1 2">
    <name type="scientific">Mythimna loreyi</name>
    <dbReference type="NCBI Taxonomy" id="667449"/>
    <lineage>
        <taxon>Eukaryota</taxon>
        <taxon>Metazoa</taxon>
        <taxon>Ecdysozoa</taxon>
        <taxon>Arthropoda</taxon>
        <taxon>Hexapoda</taxon>
        <taxon>Insecta</taxon>
        <taxon>Pterygota</taxon>
        <taxon>Neoptera</taxon>
        <taxon>Endopterygota</taxon>
        <taxon>Lepidoptera</taxon>
        <taxon>Glossata</taxon>
        <taxon>Ditrysia</taxon>
        <taxon>Noctuoidea</taxon>
        <taxon>Noctuidae</taxon>
        <taxon>Noctuinae</taxon>
        <taxon>Hadenini</taxon>
        <taxon>Mythimna</taxon>
    </lineage>
</organism>
<dbReference type="EMBL" id="CM056788">
    <property type="protein sequence ID" value="KAJ8730861.1"/>
    <property type="molecule type" value="Genomic_DNA"/>
</dbReference>
<name>A0ACC2R199_9NEOP</name>
<keyword evidence="2" id="KW-1185">Reference proteome</keyword>
<gene>
    <name evidence="1" type="ORF">PYW08_002274</name>
</gene>
<evidence type="ECO:0000313" key="1">
    <source>
        <dbReference type="EMBL" id="KAJ8730861.1"/>
    </source>
</evidence>
<proteinExistence type="predicted"/>
<sequence>MNSKQNITQDSNSSDDSKLIENDVLLPMKWEIIWREVMIFTFMHLGAIYGIYLFLMVAKWKTCLFLLFLHIAGILSITAGVHRLWSHKSYKAKLPLRILLAMFFTVTGQYSCITWVRYHRKHHKYSDTDADPHNSKRGFFFSHLGWLLIRKHPQVRAKFIDISDLKEDPVLRFQHKYYVILVAIFVFILPSYIPTLWGEEMKVAVYICVCLRFVCSLHVAASVNSVAHKWGTKPYDKDIKPVESKICSFLTTGEGFHNYHHTFPWDYRTAELGGYSLNFTKLFIDFMEKIGWAYDLKVVPDELIKKRVKRTGDGSHPVWGWGDLDLSADDKKITVINYDKRNTDGISALDNVSSFLLKQCNTALSFYKRIMSK</sequence>
<comment type="caution">
    <text evidence="1">The sequence shown here is derived from an EMBL/GenBank/DDBJ whole genome shotgun (WGS) entry which is preliminary data.</text>
</comment>
<evidence type="ECO:0000313" key="2">
    <source>
        <dbReference type="Proteomes" id="UP001231649"/>
    </source>
</evidence>
<protein>
    <submittedName>
        <fullName evidence="1">Uncharacterized protein</fullName>
    </submittedName>
</protein>
<dbReference type="Proteomes" id="UP001231649">
    <property type="component" value="Chromosome 12"/>
</dbReference>